<evidence type="ECO:0000313" key="2">
    <source>
        <dbReference type="Proteomes" id="UP000617979"/>
    </source>
</evidence>
<dbReference type="SUPFAM" id="SSF56563">
    <property type="entry name" value="Major capsid protein gp5"/>
    <property type="match status" value="1"/>
</dbReference>
<dbReference type="Proteomes" id="UP000617979">
    <property type="component" value="Unassembled WGS sequence"/>
</dbReference>
<proteinExistence type="predicted"/>
<sequence length="318" mass="35577">MKTTDVVAKLNAAVKAITRADVASGLLTVEKSNRFIRVVEESTPILKAARRLPMNSHTRDIDRIAFSQRVLRGQKENEEITNEAKPNTYLNKLESKEVGGYVSITDHTLEDNIEKKNFENTVLDLMGGQVGRDLSYLLIQGDTDLTGDPLLKEVDGWIKKAGNVLTASGTETDDFNPTKPAEMFSAMLDALPKKYLQNRSQWRYYVGWDIDEDYRQYIEDTRPTSLGDTVLTGSNNLAYRGIPVEVSPELPAGQAMLVLPSNMVYGLYRDIRVEPERLPKLRRTDFVVTLRTDCNYEDENAVVVAEGYSGYVRGSGAA</sequence>
<evidence type="ECO:0000313" key="1">
    <source>
        <dbReference type="EMBL" id="GGA31990.1"/>
    </source>
</evidence>
<protein>
    <recommendedName>
        <fullName evidence="3">Phage major capsid protein, HK97 family</fullName>
    </recommendedName>
</protein>
<accession>A0ABQ1FVJ8</accession>
<organism evidence="1 2">
    <name type="scientific">Kroppenstedtia guangzhouensis</name>
    <dbReference type="NCBI Taxonomy" id="1274356"/>
    <lineage>
        <taxon>Bacteria</taxon>
        <taxon>Bacillati</taxon>
        <taxon>Bacillota</taxon>
        <taxon>Bacilli</taxon>
        <taxon>Bacillales</taxon>
        <taxon>Thermoactinomycetaceae</taxon>
        <taxon>Kroppenstedtia</taxon>
    </lineage>
</organism>
<evidence type="ECO:0008006" key="3">
    <source>
        <dbReference type="Google" id="ProtNLM"/>
    </source>
</evidence>
<dbReference type="RefSeq" id="WP_188428649.1">
    <property type="nucleotide sequence ID" value="NZ_BMEX01000001.1"/>
</dbReference>
<name>A0ABQ1FVJ8_9BACL</name>
<gene>
    <name evidence="1" type="ORF">GCM10007416_00680</name>
</gene>
<keyword evidence="2" id="KW-1185">Reference proteome</keyword>
<dbReference type="EMBL" id="BMEX01000001">
    <property type="protein sequence ID" value="GGA31990.1"/>
    <property type="molecule type" value="Genomic_DNA"/>
</dbReference>
<comment type="caution">
    <text evidence="1">The sequence shown here is derived from an EMBL/GenBank/DDBJ whole genome shotgun (WGS) entry which is preliminary data.</text>
</comment>
<reference evidence="2" key="1">
    <citation type="journal article" date="2019" name="Int. J. Syst. Evol. Microbiol.">
        <title>The Global Catalogue of Microorganisms (GCM) 10K type strain sequencing project: providing services to taxonomists for standard genome sequencing and annotation.</title>
        <authorList>
            <consortium name="The Broad Institute Genomics Platform"/>
            <consortium name="The Broad Institute Genome Sequencing Center for Infectious Disease"/>
            <person name="Wu L."/>
            <person name="Ma J."/>
        </authorList>
    </citation>
    <scope>NUCLEOTIDE SEQUENCE [LARGE SCALE GENOMIC DNA]</scope>
    <source>
        <strain evidence="2">CGMCC 1.12404</strain>
    </source>
</reference>